<dbReference type="EMBL" id="AASE01000005">
    <property type="protein sequence ID" value="EAT59359.1"/>
    <property type="molecule type" value="Genomic_DNA"/>
</dbReference>
<keyword evidence="6" id="KW-1185">Reference proteome</keyword>
<dbReference type="SMART" id="SM00912">
    <property type="entry name" value="Haemagg_act"/>
    <property type="match status" value="1"/>
</dbReference>
<dbReference type="PANTHER" id="PTHR12338:SF8">
    <property type="entry name" value="HEME_HEMOPEXIN-BINDING PROTEIN"/>
    <property type="match status" value="1"/>
</dbReference>
<organism evidence="5 6">
    <name type="scientific">Chlorobium ferrooxidans DSM 13031</name>
    <dbReference type="NCBI Taxonomy" id="377431"/>
    <lineage>
        <taxon>Bacteria</taxon>
        <taxon>Pseudomonadati</taxon>
        <taxon>Chlorobiota</taxon>
        <taxon>Chlorobiia</taxon>
        <taxon>Chlorobiales</taxon>
        <taxon>Chlorobiaceae</taxon>
        <taxon>Chlorobium/Pelodictyon group</taxon>
        <taxon>Chlorobium</taxon>
    </lineage>
</organism>
<dbReference type="Proteomes" id="UP000004162">
    <property type="component" value="Unassembled WGS sequence"/>
</dbReference>
<dbReference type="InterPro" id="IPR041248">
    <property type="entry name" value="YDG"/>
</dbReference>
<gene>
    <name evidence="5" type="ORF">CferDRAFT_1507</name>
</gene>
<dbReference type="InterPro" id="IPR024973">
    <property type="entry name" value="ESPR"/>
</dbReference>
<comment type="subcellular location">
    <subcellularLocation>
        <location evidence="1">Secreted</location>
    </subcellularLocation>
</comment>
<evidence type="ECO:0000256" key="3">
    <source>
        <dbReference type="ARBA" id="ARBA00022729"/>
    </source>
</evidence>
<dbReference type="NCBIfam" id="TIGR02601">
    <property type="entry name" value="autotrns_rpt"/>
    <property type="match status" value="19"/>
</dbReference>
<keyword evidence="2" id="KW-0964">Secreted</keyword>
<keyword evidence="3" id="KW-0732">Signal</keyword>
<sequence>MNRVFNIIWSKSKERWIVVSEKVKTSGGVPKSRLKSLAVLIALFASAERAYALDPGSLPSGGVITSGEGTITTSGTQLTVNQSTPQMIANWQSFNIGADAGVRFNQPNSSSAVLNRITDQNPTQIMGSLSANGRVFLLNPSGIIFGSTARVDVGGLVASSLNMLDSDFLSGRYRFSNSGSAGHVINQGTITAMPGGVVALIAPKVTNEGSVSAPGGSVALAGGNQVSLDFHGDGLITLTVDQGAVDALAENKGLIKADGGRVIMTAKAADALVQSVVNNSGIIEARSLQARGGRIILDAEGGMTMIAGKVDASSPDGKGGSVIATGDRVLVKDGAHLTASGATGGGEVLVGGSWQNSDPQVRQATGTIVEQGALLEASAIDTGNGGTVVAWSDVTNPNSFTRAYGTFEAKGGANGGDGGRMETSGHQVEITSSHIDAGSPHGSGGIWLIDPYNYTIDATAATTIVTSLNSGTSVTIDTANSGGPGEIGSGTGNITVDSAISTGTETGTRTLTLTADGSIVVNAAIGNTTGTLDLTLNANGGSISGNGAISGTGTTTFNVGSSSGTYSGIISKTTLVKSGPGTLTLGADNSYTGQTTISAGTLELDATGKIANSSHVSNNGTFTIAADKTIDSISGGGATTLGSYILTIGDGTNSSSAYNGVISGSGGINKAGTGVLLLMGTNTYSGGTTLTSGTLSLGSSGAIGSTGAITFSGGTLQYTASNTTDYSGRFSNEASQSYKVDTNGQDVTLASVLSSSGGTLTKSGSGTLTLSGVNNYTGVTTVSAGTLKLGAAGDATNTPLGTIDGATSIISGATLDLNGFTLGTAEGLTLNGTGVGGTAGALTNSSGSAATYSGLITLGSASSIFSSNGDIIISNSGTITGGTRTLTLGGTASGSSISSIIGNSTGGVTKTGSGTWTLSGNSTFAGLTTISEGTLRLGSAGSGANTPLGTTGNRTVVAEGATLDLNGFSLATAEALTLNGTGVGGTAGALTNSSGTAATYSGLITLGSASSIVANNGNLILSNAGTITGATFGLTLGGSNTGSSLASIIGTGAGTLTKAGAGTWTLGGINTYTGLTTISGGTLSLNATGTIDLSSGVSNGGQFTIAAAKTIDSMTGSGGTALGANTLTIGDASNTSASYSGVISGAGGGITKAGTGTLTLSGENTYTGLTTVSAGTLKLGAAGDATNTPLGTVAGGTTITAGATLDLSGYTLGISEALTLNGTGISGGGALSNSSATSATYSGLVTLGSASSIVSNSGDIILSNTGTITVSSGPGYGLTLGGTSAGSTLASIIGTGNSGTLTKEGSGIWRLTGGNIYADITSINDGEIILSGNGQIFSAQNTAITVNTGARLTLDNTESGTNIDRIHNNKPITLAGGELLYKGSNSIAVDETILSLTLSSGASTVTLNSGTGGGTSLTFGSISRIAGATVLFRGTNLGAAAAAAGNTNLIFTDASGLTLSGSNAGQTTRAIVPYAIGDSNPGGAGTDFVTYNWNSGGNTTNTFGIRPLVATEYATTATDGVNLKIASSASPNASYTINSLLLTGGSTYTIGSGGGAKTLTISSGSIFSASGVANIITGTTTPDLLTFGAEGKIFSVGDLTLSNAVASGSAGLTKSGSGTFTLSSVSTYSGTTTLNAGRLALGAALPNTAVTVNGRGAVLDIGTIAHTVGAVTLNNGTISGTGTLNGTAFTIDNLYGTATISAILTGSGTLTKSGVGTVTLSGANTYTGATTINAGTLQAAHATAMGSTAAGTTVISGATLDINDVAIGDEVLTLRGIGVLGAGALTGSGTASLSGNVVMDTSTPTIGGSGVLTLSGVVSGTGTLTKVGTGTLLLSGANSSYAQTITVSSGTLRASHASALGTTAAGTTVLAGATLDINNVAILAEGLTLDGTGVGGAGALTGTGTASLSGAISLGTSTPTIGGAGILTLSGVISGTGRTLTKVGAGTLILSGAGNNTYTGETTISEGTLRASKAVALGTTAAGTIVRAGATLDINNVAIGAEGLTLDGTGVGGAGALTGTGGASLSGAISLGANTPTVGGAGTLTLSGVISGTGRSLTKVGAGTLTLSGSNTYTGATTISGGTLQASNASALGTNSAVTLSNTANVSLSVNNTLQIGSLAGGGSNGGNVTIGSGVLLTIGGDNSDTAYEGVISGGGITKTGTGTLTLGGQNTFTGGVRINQGTLSVGTIGDGGEAGNLGAAGSSATLLQLGGGTLQYTGTTASTNRSFTITNGTISSIAVTNAGTNLTVTGNSGSSISTGGLTKLGSGTLTMSGSNNYSGLTTISEGTMKLGTQGSSVSSTPLGNMGGGTVVLAGATLDLNGFTLSSSEALTLNGTGVGGAGALINSSGTAATYGGLITLGSSSTIVSNGSIILSNTGTITGAGFGLTLGGTGSASSLAGIIGTGAGSLSKEGSGTWSLSGTNTYSGSTTITAGTLKLDGSGTLGSGSYASNILNSGAFVVNSSSAQTLSGIVSGTGTLTKSGTGTLTLSGTNTYDGGTTISTGTLIASNAQALGTAGTLTMAGSTTLSATENLNLGTRGVTLTGSSTLNVAETKTLTAGGVITDGDGSFGLTKSGSGTLTLSGTNTYDGGTTISAGTLIASNAQALGTAGSLTMAGSTTLSATENLNLGTRGVTLTGSSTLNVAETKTLTAGGVITDGDGSFGLTKSGAGTLTLSGTNTYDGGTTVSGGVLSIGEDRNLGNAPGLLTSNSLKINAGTLATRNSFTLNTLRGITLTGAGTLDTATGTTLTYGGVITDGGSSFGLTKSGAGTLTLSGTNTYTGGTTVSTGTLSIGAGGASGSISDTGTLSNSGAVVFNRSDDFTYSGKISGAGSLTKSGNGTLTLSGTTSDYTGAVTVSVGTLKLGHVSALGTTAGGVTVSNTATLDLNGISIGDEALTLNGLGVGGTAGALTNSSITASTYSGLISLASGSRIVSNTGTALTLSGTINGGYALGINGSGSVTLGGTIGNSTSLASFTGDAATTLVINGASITTTGNQTYNGDTTFGRAAGTALTTTSNGSITSTGANGKMTATAGSLSLAANGTGDIDFSNVLNDFSIVTVTDADAVSLVDKDDLTVSGIAASGTVDVSTQSGDLTLTGNLSTTDGSATAIRLNAGKSATAGASVGTDTGGNIIVTGSPSITVGAGGVASFYTGSISGSTGLSAFIGTGTGRFRYNSDESASNYTTVLAAGKNAIYREKPTVTVTAANETITYGTAPTLDYTISGEQNSDTKAQALSGGLSVSGSTSSSGKYTAGTHTIGQSGLTSLLGYGISYVSKTLTVDQKQLQVTAIGDGSSTYGNSLVYGAVMDNRITGDVLDVTRTLVNASLSTSGNTKVGSYKQKASGITGTDSANYSWGGDFTTATENYAISRANLTVSGLSASNKVYDATTTATLTGTARVTPIGSDVVTLGGTPTGAFADKNVGTGKTVTVTGSTISGADAANYNLLQQSALNAEISRANLTVSGLSASNKVYDATTTATLTGTARVTPLGSDVVTLGGTPTGAFADKNIGTGKEVTVTGSTISGADAANYNLLQQSALSAEISRANLTVSGLTASNKVYDATTTATLRGTAKVTPLGSDVVTLGGTPAGTFADRNVGTGKSVTVTGSTISGADAANYNLQQQSGLTADISEAPVTDTESKTTSETVLPIITTTPASPAGTTLSSLMPPNPITTTAPASSASITVAPLTITNTQAVAPVGSSIEFAPVMNLDNLSDMKSGDVSSTVAMTTGGGITSDISQATLPVTGSSSGSEMQKPFTGVINVFLGGKLVRQTANAVIPLPDEIKTGLTQGVGGERVTLLNGSQLPSWISYNSGTRTFKILNAPSETFHIKVRVQDQSRSWVVDIASNKSST</sequence>
<dbReference type="OrthoDB" id="598499at2"/>
<dbReference type="NCBIfam" id="TIGR01901">
    <property type="entry name" value="adhes_NPXG"/>
    <property type="match status" value="1"/>
</dbReference>
<dbReference type="InterPro" id="IPR012332">
    <property type="entry name" value="Autotransporter_pectin_lyase_C"/>
</dbReference>
<evidence type="ECO:0000313" key="6">
    <source>
        <dbReference type="Proteomes" id="UP000004162"/>
    </source>
</evidence>
<dbReference type="InterPro" id="IPR011050">
    <property type="entry name" value="Pectin_lyase_fold/virulence"/>
</dbReference>
<dbReference type="InterPro" id="IPR008638">
    <property type="entry name" value="FhaB/CdiA-like_TPS"/>
</dbReference>
<evidence type="ECO:0000256" key="1">
    <source>
        <dbReference type="ARBA" id="ARBA00004613"/>
    </source>
</evidence>
<dbReference type="InterPro" id="IPR013425">
    <property type="entry name" value="Autotrns_rpt"/>
</dbReference>
<dbReference type="Pfam" id="PF12951">
    <property type="entry name" value="PATR"/>
    <property type="match status" value="20"/>
</dbReference>
<protein>
    <submittedName>
        <fullName evidence="5">Haemagluttinin:Filamentous haemagglutinin-like</fullName>
    </submittedName>
</protein>
<dbReference type="GO" id="GO:0005576">
    <property type="term" value="C:extracellular region"/>
    <property type="evidence" value="ECO:0007669"/>
    <property type="project" value="UniProtKB-SubCell"/>
</dbReference>
<reference evidence="5 6" key="2">
    <citation type="submission" date="2006-07" db="EMBL/GenBank/DDBJ databases">
        <title>Sequencing of the draft genome and assembly of Chlorobium ferroxidans DSM 13031.</title>
        <authorList>
            <consortium name="US DOE Joint Genome Institute (JGI-PGF)"/>
            <person name="Copeland A."/>
            <person name="Lucas S."/>
            <person name="Lapidus A."/>
            <person name="Barry K."/>
            <person name="Glavina del Rio T."/>
            <person name="Dalin E."/>
            <person name="Tice H."/>
            <person name="Bruce D."/>
            <person name="Pitluck S."/>
            <person name="Richardson P."/>
        </authorList>
    </citation>
    <scope>NUCLEOTIDE SEQUENCE [LARGE SCALE GENOMIC DNA]</scope>
    <source>
        <strain evidence="5 6">DSM 13031</strain>
    </source>
</reference>
<accession>Q0YSM5</accession>
<proteinExistence type="predicted"/>
<reference evidence="5 6" key="1">
    <citation type="submission" date="2006-07" db="EMBL/GenBank/DDBJ databases">
        <title>Annotation of the draft genome assembly of Chlorobium ferroxidans DSM 13031.</title>
        <authorList>
            <consortium name="US DOE Joint Genome Institute (JGI-ORNL)"/>
            <person name="Larimer F."/>
            <person name="Land M."/>
            <person name="Hauser L."/>
        </authorList>
    </citation>
    <scope>NUCLEOTIDE SEQUENCE [LARGE SCALE GENOMIC DNA]</scope>
    <source>
        <strain evidence="5 6">DSM 13031</strain>
    </source>
</reference>
<evidence type="ECO:0000259" key="4">
    <source>
        <dbReference type="SMART" id="SM00912"/>
    </source>
</evidence>
<dbReference type="RefSeq" id="WP_006366017.1">
    <property type="nucleotide sequence ID" value="NZ_AASE01000005.1"/>
</dbReference>
<name>Q0YSM5_9CHLB</name>
<dbReference type="SUPFAM" id="SSF51126">
    <property type="entry name" value="Pectin lyase-like"/>
    <property type="match status" value="9"/>
</dbReference>
<dbReference type="PANTHER" id="PTHR12338">
    <property type="entry name" value="AUTOTRANSPORTER"/>
    <property type="match status" value="1"/>
</dbReference>
<evidence type="ECO:0000256" key="2">
    <source>
        <dbReference type="ARBA" id="ARBA00022525"/>
    </source>
</evidence>
<dbReference type="Pfam" id="PF13018">
    <property type="entry name" value="ESPR"/>
    <property type="match status" value="1"/>
</dbReference>
<feature type="domain" description="Filamentous haemagglutinin FhaB/tRNA nuclease CdiA-like TPS" evidence="4">
    <location>
        <begin position="55"/>
        <end position="167"/>
    </location>
</feature>
<dbReference type="InterPro" id="IPR012334">
    <property type="entry name" value="Pectin_lyas_fold"/>
</dbReference>
<evidence type="ECO:0000313" key="5">
    <source>
        <dbReference type="EMBL" id="EAT59359.1"/>
    </source>
</evidence>
<dbReference type="Pfam" id="PF18657">
    <property type="entry name" value="YDG"/>
    <property type="match status" value="3"/>
</dbReference>
<dbReference type="InterPro" id="IPR050909">
    <property type="entry name" value="Bact_Autotransporter_VF"/>
</dbReference>
<dbReference type="Gene3D" id="2.160.20.20">
    <property type="match status" value="5"/>
</dbReference>
<dbReference type="Gene3D" id="2.160.20.10">
    <property type="entry name" value="Single-stranded right-handed beta-helix, Pectin lyase-like"/>
    <property type="match status" value="1"/>
</dbReference>
<comment type="caution">
    <text evidence="5">The sequence shown here is derived from an EMBL/GenBank/DDBJ whole genome shotgun (WGS) entry which is preliminary data.</text>
</comment>